<dbReference type="PROSITE" id="PS50893">
    <property type="entry name" value="ABC_TRANSPORTER_2"/>
    <property type="match status" value="1"/>
</dbReference>
<protein>
    <submittedName>
        <fullName evidence="7">Manganese ABC transporter, ATP-binding protein SitB</fullName>
    </submittedName>
</protein>
<dbReference type="PANTHER" id="PTHR42734:SF5">
    <property type="entry name" value="IRON TRANSPORT SYSTEM ATP-BINDING PROTEIN HI_0361-RELATED"/>
    <property type="match status" value="1"/>
</dbReference>
<reference evidence="7 8" key="1">
    <citation type="submission" date="2017-05" db="EMBL/GenBank/DDBJ databases">
        <title>Functional genome analysis of Paenibacillus pasadenensis strain R16: insights on endophytic life style and antifungal activity.</title>
        <authorList>
            <person name="Passera A."/>
            <person name="Marcolungo L."/>
            <person name="Casati P."/>
            <person name="Brasca M."/>
            <person name="Quaglino F."/>
            <person name="Delledonne M."/>
        </authorList>
    </citation>
    <scope>NUCLEOTIDE SEQUENCE [LARGE SCALE GENOMIC DNA]</scope>
    <source>
        <strain evidence="7 8">R16</strain>
    </source>
</reference>
<evidence type="ECO:0000256" key="1">
    <source>
        <dbReference type="ARBA" id="ARBA00005417"/>
    </source>
</evidence>
<dbReference type="GO" id="GO:0005524">
    <property type="term" value="F:ATP binding"/>
    <property type="evidence" value="ECO:0007669"/>
    <property type="project" value="UniProtKB-KW"/>
</dbReference>
<dbReference type="Pfam" id="PF00005">
    <property type="entry name" value="ABC_tran"/>
    <property type="match status" value="1"/>
</dbReference>
<dbReference type="SMART" id="SM00382">
    <property type="entry name" value="AAA"/>
    <property type="match status" value="1"/>
</dbReference>
<evidence type="ECO:0000259" key="6">
    <source>
        <dbReference type="PROSITE" id="PS50893"/>
    </source>
</evidence>
<dbReference type="EMBL" id="NFEZ01000003">
    <property type="protein sequence ID" value="PLT47284.1"/>
    <property type="molecule type" value="Genomic_DNA"/>
</dbReference>
<dbReference type="InterPro" id="IPR003439">
    <property type="entry name" value="ABC_transporter-like_ATP-bd"/>
</dbReference>
<dbReference type="PANTHER" id="PTHR42734">
    <property type="entry name" value="METAL TRANSPORT SYSTEM ATP-BINDING PROTEIN TM_0124-RELATED"/>
    <property type="match status" value="1"/>
</dbReference>
<gene>
    <name evidence="7" type="ORF">B8V81_1508</name>
</gene>
<feature type="domain" description="ABC transporter" evidence="6">
    <location>
        <begin position="37"/>
        <end position="269"/>
    </location>
</feature>
<evidence type="ECO:0000256" key="5">
    <source>
        <dbReference type="SAM" id="MobiDB-lite"/>
    </source>
</evidence>
<comment type="caution">
    <text evidence="7">The sequence shown here is derived from an EMBL/GenBank/DDBJ whole genome shotgun (WGS) entry which is preliminary data.</text>
</comment>
<dbReference type="FunFam" id="3.40.50.300:FF:000134">
    <property type="entry name" value="Iron-enterobactin ABC transporter ATP-binding protein"/>
    <property type="match status" value="1"/>
</dbReference>
<keyword evidence="8" id="KW-1185">Reference proteome</keyword>
<dbReference type="SUPFAM" id="SSF52540">
    <property type="entry name" value="P-loop containing nucleoside triphosphate hydrolases"/>
    <property type="match status" value="1"/>
</dbReference>
<keyword evidence="3" id="KW-0547">Nucleotide-binding</keyword>
<evidence type="ECO:0000313" key="7">
    <source>
        <dbReference type="EMBL" id="PLT47284.1"/>
    </source>
</evidence>
<keyword evidence="2" id="KW-0813">Transport</keyword>
<proteinExistence type="inferred from homology"/>
<dbReference type="PROSITE" id="PS00211">
    <property type="entry name" value="ABC_TRANSPORTER_1"/>
    <property type="match status" value="1"/>
</dbReference>
<sequence length="313" mass="33051">MSSSERNEIGLEASPSEQGQGAGARPARRQEGAPPVLEVSGLSSAYRSQAVLREVSFEAPQGELIAIVGPNGAGKSTLIKTILGLNPSLGGSVRAFGRPVAEVRGRIGYVPQRESVDWDFPTHALDVVMMGRYGRLGWFRRPGRKEKAIAMECLRGVGMEAFAERQISQLSGGQQQRIFLARALAQEADLYFMDEPFAGVDAATEKAIVELLRRLRSEGKTVIVVHHDLATVPDYFDSVLLLNVSLQAFGPTAETFTQENLQRTYGGRMAFAAAAAASSPAASPPASELGAAAAAGPLRAAEAASASAKGAEA</sequence>
<dbReference type="Proteomes" id="UP000234789">
    <property type="component" value="Unassembled WGS sequence"/>
</dbReference>
<dbReference type="GO" id="GO:0016887">
    <property type="term" value="F:ATP hydrolysis activity"/>
    <property type="evidence" value="ECO:0007669"/>
    <property type="project" value="InterPro"/>
</dbReference>
<evidence type="ECO:0000256" key="2">
    <source>
        <dbReference type="ARBA" id="ARBA00022448"/>
    </source>
</evidence>
<keyword evidence="4 7" id="KW-0067">ATP-binding</keyword>
<feature type="region of interest" description="Disordered" evidence="5">
    <location>
        <begin position="1"/>
        <end position="35"/>
    </location>
</feature>
<dbReference type="RefSeq" id="WP_101808049.1">
    <property type="nucleotide sequence ID" value="NZ_NFEZ01000003.1"/>
</dbReference>
<accession>A0A2N5NAE2</accession>
<dbReference type="InterPro" id="IPR050153">
    <property type="entry name" value="Metal_Ion_Import_ABC"/>
</dbReference>
<dbReference type="InterPro" id="IPR003593">
    <property type="entry name" value="AAA+_ATPase"/>
</dbReference>
<dbReference type="Gene3D" id="3.40.50.300">
    <property type="entry name" value="P-loop containing nucleotide triphosphate hydrolases"/>
    <property type="match status" value="1"/>
</dbReference>
<evidence type="ECO:0000313" key="8">
    <source>
        <dbReference type="Proteomes" id="UP000234789"/>
    </source>
</evidence>
<evidence type="ECO:0000256" key="3">
    <source>
        <dbReference type="ARBA" id="ARBA00022741"/>
    </source>
</evidence>
<comment type="similarity">
    <text evidence="1">Belongs to the ABC transporter superfamily.</text>
</comment>
<organism evidence="7 8">
    <name type="scientific">Paenibacillus pasadenensis</name>
    <dbReference type="NCBI Taxonomy" id="217090"/>
    <lineage>
        <taxon>Bacteria</taxon>
        <taxon>Bacillati</taxon>
        <taxon>Bacillota</taxon>
        <taxon>Bacilli</taxon>
        <taxon>Bacillales</taxon>
        <taxon>Paenibacillaceae</taxon>
        <taxon>Paenibacillus</taxon>
    </lineage>
</organism>
<dbReference type="CDD" id="cd03235">
    <property type="entry name" value="ABC_Metallic_Cations"/>
    <property type="match status" value="1"/>
</dbReference>
<name>A0A2N5NAE2_9BACL</name>
<dbReference type="InterPro" id="IPR017871">
    <property type="entry name" value="ABC_transporter-like_CS"/>
</dbReference>
<dbReference type="AlphaFoldDB" id="A0A2N5NAE2"/>
<evidence type="ECO:0000256" key="4">
    <source>
        <dbReference type="ARBA" id="ARBA00022840"/>
    </source>
</evidence>
<dbReference type="InterPro" id="IPR027417">
    <property type="entry name" value="P-loop_NTPase"/>
</dbReference>